<keyword evidence="1" id="KW-0812">Transmembrane</keyword>
<accession>A0ABX7RAZ7</accession>
<reference evidence="2 3" key="1">
    <citation type="submission" date="2021-02" db="EMBL/GenBank/DDBJ databases">
        <title>Lysobacter arenosi sp. nov., isolated from soil of gangwondo yeongwol, south Korea.</title>
        <authorList>
            <person name="Kim K.R."/>
            <person name="Kim K.H."/>
            <person name="Jeon C.O."/>
        </authorList>
    </citation>
    <scope>NUCLEOTIDE SEQUENCE [LARGE SCALE GENOMIC DNA]</scope>
    <source>
        <strain evidence="2 3">R7</strain>
    </source>
</reference>
<gene>
    <name evidence="2" type="ORF">HIV01_015420</name>
</gene>
<proteinExistence type="predicted"/>
<evidence type="ECO:0000313" key="3">
    <source>
        <dbReference type="Proteomes" id="UP000663400"/>
    </source>
</evidence>
<keyword evidence="1" id="KW-0472">Membrane</keyword>
<evidence type="ECO:0000256" key="1">
    <source>
        <dbReference type="SAM" id="Phobius"/>
    </source>
</evidence>
<protein>
    <recommendedName>
        <fullName evidence="4">DUF805 domain-containing protein</fullName>
    </recommendedName>
</protein>
<dbReference type="Proteomes" id="UP000663400">
    <property type="component" value="Chromosome"/>
</dbReference>
<sequence length="201" mass="22554">MHVDLALFEGDVLLGRHDFHVGATRTVSGFPLFQVTHGLGQDAADIVLSDFPAHVDLKTINLDMPIHESADWESIDLGRYTLVFWCRLDASQFMQAGTVPQRRVVQASLRWGSLALAVAPTLMVLAMLARVWAFGDRATPDHPIWPVFFLQLGAIATFCWHALGNRHLENGGAAGWMLRFVVLIPFGMIEYWCKYLWPPAR</sequence>
<dbReference type="RefSeq" id="WP_200609138.1">
    <property type="nucleotide sequence ID" value="NZ_CP071517.1"/>
</dbReference>
<feature type="transmembrane region" description="Helical" evidence="1">
    <location>
        <begin position="144"/>
        <end position="164"/>
    </location>
</feature>
<dbReference type="EMBL" id="CP071517">
    <property type="protein sequence ID" value="QSX74552.1"/>
    <property type="molecule type" value="Genomic_DNA"/>
</dbReference>
<feature type="transmembrane region" description="Helical" evidence="1">
    <location>
        <begin position="111"/>
        <end position="132"/>
    </location>
</feature>
<keyword evidence="3" id="KW-1185">Reference proteome</keyword>
<feature type="transmembrane region" description="Helical" evidence="1">
    <location>
        <begin position="176"/>
        <end position="197"/>
    </location>
</feature>
<evidence type="ECO:0008006" key="4">
    <source>
        <dbReference type="Google" id="ProtNLM"/>
    </source>
</evidence>
<keyword evidence="1" id="KW-1133">Transmembrane helix</keyword>
<evidence type="ECO:0000313" key="2">
    <source>
        <dbReference type="EMBL" id="QSX74552.1"/>
    </source>
</evidence>
<organism evidence="2 3">
    <name type="scientific">Lysobacter arenosi</name>
    <dbReference type="NCBI Taxonomy" id="2795387"/>
    <lineage>
        <taxon>Bacteria</taxon>
        <taxon>Pseudomonadati</taxon>
        <taxon>Pseudomonadota</taxon>
        <taxon>Gammaproteobacteria</taxon>
        <taxon>Lysobacterales</taxon>
        <taxon>Lysobacteraceae</taxon>
        <taxon>Lysobacter</taxon>
    </lineage>
</organism>
<name>A0ABX7RAZ7_9GAMM</name>